<keyword evidence="4" id="KW-0677">Repeat</keyword>
<dbReference type="SUPFAM" id="SSF47473">
    <property type="entry name" value="EF-hand"/>
    <property type="match status" value="1"/>
</dbReference>
<dbReference type="InterPro" id="IPR002048">
    <property type="entry name" value="EF_hand_dom"/>
</dbReference>
<dbReference type="CDD" id="cd00051">
    <property type="entry name" value="EFh"/>
    <property type="match status" value="2"/>
</dbReference>
<dbReference type="GO" id="GO:0005509">
    <property type="term" value="F:calcium ion binding"/>
    <property type="evidence" value="ECO:0007669"/>
    <property type="project" value="InterPro"/>
</dbReference>
<feature type="region of interest" description="Disordered" evidence="7">
    <location>
        <begin position="1"/>
        <end position="23"/>
    </location>
</feature>
<reference evidence="9 10" key="1">
    <citation type="journal article" date="2018" name="Sci. Rep.">
        <title>Genomic signatures of local adaptation to the degree of environmental predictability in rotifers.</title>
        <authorList>
            <person name="Franch-Gras L."/>
            <person name="Hahn C."/>
            <person name="Garcia-Roger E.M."/>
            <person name="Carmona M.J."/>
            <person name="Serra M."/>
            <person name="Gomez A."/>
        </authorList>
    </citation>
    <scope>NUCLEOTIDE SEQUENCE [LARGE SCALE GENOMIC DNA]</scope>
    <source>
        <strain evidence="9">HYR1</strain>
    </source>
</reference>
<keyword evidence="5" id="KW-0106">Calcium</keyword>
<dbReference type="PANTHER" id="PTHR23055">
    <property type="entry name" value="CALCIUM BINDING PROTEINS"/>
    <property type="match status" value="1"/>
</dbReference>
<feature type="domain" description="EF-hand" evidence="8">
    <location>
        <begin position="158"/>
        <end position="193"/>
    </location>
</feature>
<comment type="caution">
    <text evidence="9">The sequence shown here is derived from an EMBL/GenBank/DDBJ whole genome shotgun (WGS) entry which is preliminary data.</text>
</comment>
<proteinExistence type="inferred from homology"/>
<evidence type="ECO:0000256" key="6">
    <source>
        <dbReference type="ARBA" id="ARBA00023288"/>
    </source>
</evidence>
<dbReference type="InterPro" id="IPR028846">
    <property type="entry name" value="Recoverin"/>
</dbReference>
<feature type="domain" description="EF-hand" evidence="8">
    <location>
        <begin position="79"/>
        <end position="114"/>
    </location>
</feature>
<sequence length="201" mass="22517">MGGKKSKPSNAGDTKPVVVPPKNELSEKDYNFLAAQTGMSRPEIKQFFDDFMAGNSDGKMDKREFCRLYDKLRPEPPELIDEISVFVFEAFDQDENGTICFNEFLVAYSLTTSGEPKEKLEYAFDLYDVDENGSLTSEEVRSVIVGMLDLLGADKKTDSRALASECFEQLDANRDGKVGKQEFIEGLLANYSLRALMSPFN</sequence>
<keyword evidence="10" id="KW-1185">Reference proteome</keyword>
<dbReference type="EMBL" id="REGN01001907">
    <property type="protein sequence ID" value="RNA31689.1"/>
    <property type="molecule type" value="Genomic_DNA"/>
</dbReference>
<dbReference type="Pfam" id="PF13499">
    <property type="entry name" value="EF-hand_7"/>
    <property type="match status" value="1"/>
</dbReference>
<feature type="domain" description="EF-hand" evidence="8">
    <location>
        <begin position="115"/>
        <end position="150"/>
    </location>
</feature>
<evidence type="ECO:0000256" key="4">
    <source>
        <dbReference type="ARBA" id="ARBA00022737"/>
    </source>
</evidence>
<dbReference type="InterPro" id="IPR011992">
    <property type="entry name" value="EF-hand-dom_pair"/>
</dbReference>
<dbReference type="AlphaFoldDB" id="A0A3M7S7M5"/>
<dbReference type="Pfam" id="PF13833">
    <property type="entry name" value="EF-hand_8"/>
    <property type="match status" value="1"/>
</dbReference>
<dbReference type="InterPro" id="IPR018247">
    <property type="entry name" value="EF_Hand_1_Ca_BS"/>
</dbReference>
<organism evidence="9 10">
    <name type="scientific">Brachionus plicatilis</name>
    <name type="common">Marine rotifer</name>
    <name type="synonym">Brachionus muelleri</name>
    <dbReference type="NCBI Taxonomy" id="10195"/>
    <lineage>
        <taxon>Eukaryota</taxon>
        <taxon>Metazoa</taxon>
        <taxon>Spiralia</taxon>
        <taxon>Gnathifera</taxon>
        <taxon>Rotifera</taxon>
        <taxon>Eurotatoria</taxon>
        <taxon>Monogononta</taxon>
        <taxon>Pseudotrocha</taxon>
        <taxon>Ploima</taxon>
        <taxon>Brachionidae</taxon>
        <taxon>Brachionus</taxon>
    </lineage>
</organism>
<evidence type="ECO:0000313" key="10">
    <source>
        <dbReference type="Proteomes" id="UP000276133"/>
    </source>
</evidence>
<accession>A0A3M7S7M5</accession>
<dbReference type="PROSITE" id="PS00018">
    <property type="entry name" value="EF_HAND_1"/>
    <property type="match status" value="3"/>
</dbReference>
<keyword evidence="3" id="KW-0479">Metal-binding</keyword>
<keyword evidence="6" id="KW-0449">Lipoprotein</keyword>
<dbReference type="PROSITE" id="PS50222">
    <property type="entry name" value="EF_HAND_2"/>
    <property type="match status" value="3"/>
</dbReference>
<evidence type="ECO:0000256" key="3">
    <source>
        <dbReference type="ARBA" id="ARBA00022723"/>
    </source>
</evidence>
<dbReference type="STRING" id="10195.A0A3M7S7M5"/>
<evidence type="ECO:0000256" key="7">
    <source>
        <dbReference type="SAM" id="MobiDB-lite"/>
    </source>
</evidence>
<gene>
    <name evidence="9" type="ORF">BpHYR1_004621</name>
</gene>
<dbReference type="PANTHER" id="PTHR23055:SF178">
    <property type="entry name" value="NEUROCALCIN HOMOLOG"/>
    <property type="match status" value="1"/>
</dbReference>
<dbReference type="Gene3D" id="1.10.238.10">
    <property type="entry name" value="EF-hand"/>
    <property type="match status" value="1"/>
</dbReference>
<protein>
    <submittedName>
        <fullName evidence="9">Neuronal calcium sensor</fullName>
    </submittedName>
</protein>
<keyword evidence="2" id="KW-0519">Myristate</keyword>
<dbReference type="Proteomes" id="UP000276133">
    <property type="component" value="Unassembled WGS sequence"/>
</dbReference>
<evidence type="ECO:0000313" key="9">
    <source>
        <dbReference type="EMBL" id="RNA31689.1"/>
    </source>
</evidence>
<evidence type="ECO:0000256" key="1">
    <source>
        <dbReference type="ARBA" id="ARBA00006049"/>
    </source>
</evidence>
<dbReference type="PRINTS" id="PR00450">
    <property type="entry name" value="RECOVERIN"/>
</dbReference>
<comment type="similarity">
    <text evidence="1">Belongs to the recoverin family.</text>
</comment>
<evidence type="ECO:0000256" key="2">
    <source>
        <dbReference type="ARBA" id="ARBA00022707"/>
    </source>
</evidence>
<evidence type="ECO:0000259" key="8">
    <source>
        <dbReference type="PROSITE" id="PS50222"/>
    </source>
</evidence>
<evidence type="ECO:0000256" key="5">
    <source>
        <dbReference type="ARBA" id="ARBA00022837"/>
    </source>
</evidence>
<dbReference type="OrthoDB" id="191686at2759"/>
<name>A0A3M7S7M5_BRAPC</name>
<dbReference type="SMART" id="SM00054">
    <property type="entry name" value="EFh"/>
    <property type="match status" value="4"/>
</dbReference>